<feature type="domain" description="Peptidase M24" evidence="1">
    <location>
        <begin position="135"/>
        <end position="342"/>
    </location>
</feature>
<dbReference type="EMBL" id="QNRL01000004">
    <property type="protein sequence ID" value="RBP11693.1"/>
    <property type="molecule type" value="Genomic_DNA"/>
</dbReference>
<evidence type="ECO:0000313" key="4">
    <source>
        <dbReference type="Proteomes" id="UP000253201"/>
    </source>
</evidence>
<dbReference type="InterPro" id="IPR000994">
    <property type="entry name" value="Pept_M24"/>
</dbReference>
<dbReference type="Gene3D" id="3.90.230.10">
    <property type="entry name" value="Creatinase/methionine aminopeptidase superfamily"/>
    <property type="match status" value="1"/>
</dbReference>
<dbReference type="InterPro" id="IPR050659">
    <property type="entry name" value="Peptidase_M24B"/>
</dbReference>
<accession>A0ABX9FXD4</accession>
<dbReference type="InterPro" id="IPR029149">
    <property type="entry name" value="Creatin/AminoP/Spt16_N"/>
</dbReference>
<proteinExistence type="predicted"/>
<dbReference type="Proteomes" id="UP000253201">
    <property type="component" value="Unassembled WGS sequence"/>
</dbReference>
<sequence length="361" mass="39857">MTLLVSVRDWLRANNLDAVMISSRANKQPHMQISSGSGYVVISRTQAHILLDFRYYAEVAAKAQGYQLHLLDNHHRFTDVINTLIAEEGWRTLGFEGGQVSWHNAEQWRNDLHTTLRSISLDSLRQIKTTDEIASVRAACAIADRSAEYIRQFIQPGMREREVAAELEWYMKTLGADKPSFDTIVASGPRGALPHGKASEKVIVAGEMVTLDFGAQYGGYCSDMTRTFLVHGRYVTPSDSPLYHIYHTVLQAQLAAIAAIKPGVLCQSVDAAARKVIKNAGYGDFFGHNTGHGLGIEVHESPYFSPQDFTPLEAGMLLTVEPGIYLPDAGGVRIEDVVLVTPQGAEVLYRMPKTLLLTGEQ</sequence>
<name>A0ABX9FXD4_9ENTR</name>
<keyword evidence="4" id="KW-1185">Reference proteome</keyword>
<dbReference type="InterPro" id="IPR036005">
    <property type="entry name" value="Creatinase/aminopeptidase-like"/>
</dbReference>
<dbReference type="Pfam" id="PF01321">
    <property type="entry name" value="Creatinase_N"/>
    <property type="match status" value="1"/>
</dbReference>
<gene>
    <name evidence="3" type="ORF">DFQ50_104221</name>
</gene>
<dbReference type="NCBIfam" id="NF007310">
    <property type="entry name" value="PRK09795.1"/>
    <property type="match status" value="1"/>
</dbReference>
<dbReference type="RefSeq" id="WP_113857945.1">
    <property type="nucleotide sequence ID" value="NZ_QNRL01000004.1"/>
</dbReference>
<evidence type="ECO:0000259" key="1">
    <source>
        <dbReference type="Pfam" id="PF00557"/>
    </source>
</evidence>
<reference evidence="3 4" key="1">
    <citation type="submission" date="2018-06" db="EMBL/GenBank/DDBJ databases">
        <title>Genomic Encyclopedia of Type Strains, Phase IV (KMG-IV): sequencing the most valuable type-strain genomes for metagenomic binning, comparative biology and taxonomic classification.</title>
        <authorList>
            <person name="Goeker M."/>
        </authorList>
    </citation>
    <scope>NUCLEOTIDE SEQUENCE [LARGE SCALE GENOMIC DNA]</scope>
    <source>
        <strain evidence="3 4">DSM 27453</strain>
    </source>
</reference>
<organism evidence="3 4">
    <name type="scientific">Pseudocitrobacter faecalis</name>
    <dbReference type="NCBI Taxonomy" id="1398493"/>
    <lineage>
        <taxon>Bacteria</taxon>
        <taxon>Pseudomonadati</taxon>
        <taxon>Pseudomonadota</taxon>
        <taxon>Gammaproteobacteria</taxon>
        <taxon>Enterobacterales</taxon>
        <taxon>Enterobacteriaceae</taxon>
        <taxon>Pseudocitrobacter</taxon>
    </lineage>
</organism>
<dbReference type="SUPFAM" id="SSF55920">
    <property type="entry name" value="Creatinase/aminopeptidase"/>
    <property type="match status" value="1"/>
</dbReference>
<dbReference type="Gene3D" id="3.40.350.10">
    <property type="entry name" value="Creatinase/prolidase N-terminal domain"/>
    <property type="match status" value="1"/>
</dbReference>
<evidence type="ECO:0000259" key="2">
    <source>
        <dbReference type="Pfam" id="PF01321"/>
    </source>
</evidence>
<feature type="domain" description="Creatinase N-terminal" evidence="2">
    <location>
        <begin position="7"/>
        <end position="125"/>
    </location>
</feature>
<dbReference type="PANTHER" id="PTHR46112:SF3">
    <property type="entry name" value="AMINOPEPTIDASE YPDF"/>
    <property type="match status" value="1"/>
</dbReference>
<dbReference type="InterPro" id="IPR000587">
    <property type="entry name" value="Creatinase_N"/>
</dbReference>
<dbReference type="GO" id="GO:0004177">
    <property type="term" value="F:aminopeptidase activity"/>
    <property type="evidence" value="ECO:0007669"/>
    <property type="project" value="UniProtKB-KW"/>
</dbReference>
<keyword evidence="3" id="KW-0645">Protease</keyword>
<keyword evidence="3" id="KW-0378">Hydrolase</keyword>
<dbReference type="PANTHER" id="PTHR46112">
    <property type="entry name" value="AMINOPEPTIDASE"/>
    <property type="match status" value="1"/>
</dbReference>
<dbReference type="SUPFAM" id="SSF53092">
    <property type="entry name" value="Creatinase/prolidase N-terminal domain"/>
    <property type="match status" value="1"/>
</dbReference>
<dbReference type="Pfam" id="PF00557">
    <property type="entry name" value="Peptidase_M24"/>
    <property type="match status" value="1"/>
</dbReference>
<protein>
    <submittedName>
        <fullName evidence="3">Aminopeptidase</fullName>
    </submittedName>
</protein>
<comment type="caution">
    <text evidence="3">The sequence shown here is derived from an EMBL/GenBank/DDBJ whole genome shotgun (WGS) entry which is preliminary data.</text>
</comment>
<evidence type="ECO:0000313" key="3">
    <source>
        <dbReference type="EMBL" id="RBP11693.1"/>
    </source>
</evidence>
<keyword evidence="3" id="KW-0031">Aminopeptidase</keyword>
<dbReference type="CDD" id="cd01092">
    <property type="entry name" value="APP-like"/>
    <property type="match status" value="1"/>
</dbReference>